<dbReference type="EMBL" id="WAAQ01000003">
    <property type="protein sequence ID" value="KAB1881356.1"/>
    <property type="molecule type" value="Genomic_DNA"/>
</dbReference>
<dbReference type="AlphaFoldDB" id="A0AAD3WZ77"/>
<dbReference type="Pfam" id="PF08281">
    <property type="entry name" value="Sigma70_r4_2"/>
    <property type="match status" value="1"/>
</dbReference>
<evidence type="ECO:0000256" key="2">
    <source>
        <dbReference type="ARBA" id="ARBA00023015"/>
    </source>
</evidence>
<dbReference type="GO" id="GO:0006352">
    <property type="term" value="P:DNA-templated transcription initiation"/>
    <property type="evidence" value="ECO:0007669"/>
    <property type="project" value="InterPro"/>
</dbReference>
<evidence type="ECO:0000256" key="4">
    <source>
        <dbReference type="ARBA" id="ARBA00023125"/>
    </source>
</evidence>
<keyword evidence="5" id="KW-0804">Transcription</keyword>
<evidence type="ECO:0000256" key="5">
    <source>
        <dbReference type="ARBA" id="ARBA00023163"/>
    </source>
</evidence>
<keyword evidence="4" id="KW-0238">DNA-binding</keyword>
<dbReference type="PANTHER" id="PTHR43133:SF8">
    <property type="entry name" value="RNA POLYMERASE SIGMA FACTOR HI_1459-RELATED"/>
    <property type="match status" value="1"/>
</dbReference>
<evidence type="ECO:0000313" key="10">
    <source>
        <dbReference type="Proteomes" id="UP000436027"/>
    </source>
</evidence>
<dbReference type="Gene3D" id="2.60.40.10">
    <property type="entry name" value="Immunoglobulins"/>
    <property type="match status" value="1"/>
</dbReference>
<comment type="similarity">
    <text evidence="1">Belongs to the sigma-70 factor family. ECF subfamily.</text>
</comment>
<dbReference type="InterPro" id="IPR007627">
    <property type="entry name" value="RNA_pol_sigma70_r2"/>
</dbReference>
<feature type="domain" description="RNA polymerase sigma-70 region 2" evidence="7">
    <location>
        <begin position="25"/>
        <end position="92"/>
    </location>
</feature>
<dbReference type="SUPFAM" id="SSF88946">
    <property type="entry name" value="Sigma2 domain of RNA polymerase sigma factors"/>
    <property type="match status" value="1"/>
</dbReference>
<dbReference type="Gene3D" id="1.10.1740.10">
    <property type="match status" value="1"/>
</dbReference>
<accession>A0AAD3WZ77</accession>
<evidence type="ECO:0000259" key="8">
    <source>
        <dbReference type="Pfam" id="PF08281"/>
    </source>
</evidence>
<feature type="region of interest" description="Disordered" evidence="6">
    <location>
        <begin position="311"/>
        <end position="412"/>
    </location>
</feature>
<feature type="compositionally biased region" description="Low complexity" evidence="6">
    <location>
        <begin position="327"/>
        <end position="342"/>
    </location>
</feature>
<evidence type="ECO:0000256" key="1">
    <source>
        <dbReference type="ARBA" id="ARBA00010641"/>
    </source>
</evidence>
<dbReference type="InterPro" id="IPR013249">
    <property type="entry name" value="RNA_pol_sigma70_r4_t2"/>
</dbReference>
<dbReference type="InterPro" id="IPR013783">
    <property type="entry name" value="Ig-like_fold"/>
</dbReference>
<dbReference type="NCBIfam" id="TIGR02937">
    <property type="entry name" value="sigma70-ECF"/>
    <property type="match status" value="1"/>
</dbReference>
<comment type="caution">
    <text evidence="9">The sequence shown here is derived from an EMBL/GenBank/DDBJ whole genome shotgun (WGS) entry which is preliminary data.</text>
</comment>
<evidence type="ECO:0000256" key="3">
    <source>
        <dbReference type="ARBA" id="ARBA00023082"/>
    </source>
</evidence>
<dbReference type="GO" id="GO:0003677">
    <property type="term" value="F:DNA binding"/>
    <property type="evidence" value="ECO:0007669"/>
    <property type="project" value="UniProtKB-KW"/>
</dbReference>
<dbReference type="RefSeq" id="WP_151487295.1">
    <property type="nucleotide sequence ID" value="NZ_BAAAIN010000005.1"/>
</dbReference>
<dbReference type="InterPro" id="IPR013325">
    <property type="entry name" value="RNA_pol_sigma_r2"/>
</dbReference>
<keyword evidence="3" id="KW-0731">Sigma factor</keyword>
<proteinExistence type="inferred from homology"/>
<dbReference type="Pfam" id="PF04542">
    <property type="entry name" value="Sigma70_r2"/>
    <property type="match status" value="1"/>
</dbReference>
<reference evidence="9 10" key="1">
    <citation type="submission" date="2019-09" db="EMBL/GenBank/DDBJ databases">
        <title>Whole genome sequencing of Microbacterium maritypicum.</title>
        <authorList>
            <person name="Lenchi N."/>
        </authorList>
    </citation>
    <scope>NUCLEOTIDE SEQUENCE [LARGE SCALE GENOMIC DNA]</scope>
    <source>
        <strain evidence="9 10">DSM 12512</strain>
    </source>
</reference>
<evidence type="ECO:0000313" key="9">
    <source>
        <dbReference type="EMBL" id="KAB1881356.1"/>
    </source>
</evidence>
<organism evidence="9 10">
    <name type="scientific">Microbacterium maritypicum</name>
    <name type="common">Microbacterium liquefaciens</name>
    <dbReference type="NCBI Taxonomy" id="33918"/>
    <lineage>
        <taxon>Bacteria</taxon>
        <taxon>Bacillati</taxon>
        <taxon>Actinomycetota</taxon>
        <taxon>Actinomycetes</taxon>
        <taxon>Micrococcales</taxon>
        <taxon>Microbacteriaceae</taxon>
        <taxon>Microbacterium</taxon>
    </lineage>
</organism>
<name>A0AAD3WZ77_MICMQ</name>
<dbReference type="InterPro" id="IPR036388">
    <property type="entry name" value="WH-like_DNA-bd_sf"/>
</dbReference>
<dbReference type="PANTHER" id="PTHR43133">
    <property type="entry name" value="RNA POLYMERASE ECF-TYPE SIGMA FACTO"/>
    <property type="match status" value="1"/>
</dbReference>
<evidence type="ECO:0000256" key="6">
    <source>
        <dbReference type="SAM" id="MobiDB-lite"/>
    </source>
</evidence>
<keyword evidence="2" id="KW-0805">Transcription regulation</keyword>
<dbReference type="SUPFAM" id="SSF88659">
    <property type="entry name" value="Sigma3 and sigma4 domains of RNA polymerase sigma factors"/>
    <property type="match status" value="1"/>
</dbReference>
<feature type="compositionally biased region" description="Pro residues" evidence="6">
    <location>
        <begin position="370"/>
        <end position="381"/>
    </location>
</feature>
<protein>
    <submittedName>
        <fullName evidence="9">Sigma-70 family RNA polymerase sigma factor</fullName>
    </submittedName>
</protein>
<dbReference type="InterPro" id="IPR039425">
    <property type="entry name" value="RNA_pol_sigma-70-like"/>
</dbReference>
<gene>
    <name evidence="9" type="ORF">F6W70_15855</name>
</gene>
<sequence length="592" mass="63424">MIDPRSDAELLSALRAGDRGSYEALWRRHAEAAHRYAYRLFPARADDLVSESFLTIYQQVTTTDRGPQFAFRSYLKTVIRNTAIAWRKDAARVLTSDDVDQLELRDGLSVLEQQASSADVLAAFQALPERWQRVLWLAEVDDVDRPEIAEELGIKPNAVSALQRRARTGLKFQWLSRQIPVALRDDTAHVARLIPQYLTEPNNVAVEREVADHLSECGECRDLLQSTRGGAARLQGRTLAVLLGAAGLGAPTAASLSSGTAAAAAFAGFSGWLLAGSLGAATVGGIIVAALIAGPGPAPSQADVLPASSDAVSAAASEPDPVRASGPDLLVAAPPVSAPEEPTTGRRILDPTVPSAGLSDDPDQYFPTAPTRPQPADPRTPGPGTDPESPLSPGVANPTTFSGHLSPVIAGQTTPGESIVVSLDSQRYTPTVADDGTWSFDTRALQLDAGTYAYEVWSYDETSQSAVTSGTFTVLPIQVQGFEELTGFEDMRVEEAQTTGVVIAVTGPPNGRVFITSMEGHSATIDLDQNGYTRKRLLMDAAGWYYFTMRVLDSDGYWGPAYEKAVDVYDPDVIFDPWGEGPDSMTFDFVDP</sequence>
<feature type="domain" description="RNA polymerase sigma factor 70 region 4 type 2" evidence="8">
    <location>
        <begin position="119"/>
        <end position="167"/>
    </location>
</feature>
<dbReference type="GO" id="GO:0016987">
    <property type="term" value="F:sigma factor activity"/>
    <property type="evidence" value="ECO:0007669"/>
    <property type="project" value="UniProtKB-KW"/>
</dbReference>
<dbReference type="InterPro" id="IPR014284">
    <property type="entry name" value="RNA_pol_sigma-70_dom"/>
</dbReference>
<dbReference type="Proteomes" id="UP000436027">
    <property type="component" value="Unassembled WGS sequence"/>
</dbReference>
<evidence type="ECO:0000259" key="7">
    <source>
        <dbReference type="Pfam" id="PF04542"/>
    </source>
</evidence>
<dbReference type="InterPro" id="IPR013324">
    <property type="entry name" value="RNA_pol_sigma_r3/r4-like"/>
</dbReference>
<dbReference type="GO" id="GO:0005975">
    <property type="term" value="P:carbohydrate metabolic process"/>
    <property type="evidence" value="ECO:0007669"/>
    <property type="project" value="UniProtKB-ARBA"/>
</dbReference>
<dbReference type="Gene3D" id="1.10.10.10">
    <property type="entry name" value="Winged helix-like DNA-binding domain superfamily/Winged helix DNA-binding domain"/>
    <property type="match status" value="1"/>
</dbReference>